<organism evidence="2 3">
    <name type="scientific">Rhizobium subbaraonis</name>
    <dbReference type="NCBI Taxonomy" id="908946"/>
    <lineage>
        <taxon>Bacteria</taxon>
        <taxon>Pseudomonadati</taxon>
        <taxon>Pseudomonadota</taxon>
        <taxon>Alphaproteobacteria</taxon>
        <taxon>Hyphomicrobiales</taxon>
        <taxon>Rhizobiaceae</taxon>
        <taxon>Rhizobium/Agrobacterium group</taxon>
        <taxon>Rhizobium</taxon>
    </lineage>
</organism>
<evidence type="ECO:0000259" key="1">
    <source>
        <dbReference type="PROSITE" id="PS50125"/>
    </source>
</evidence>
<dbReference type="GO" id="GO:0035556">
    <property type="term" value="P:intracellular signal transduction"/>
    <property type="evidence" value="ECO:0007669"/>
    <property type="project" value="InterPro"/>
</dbReference>
<dbReference type="AlphaFoldDB" id="A0A285U0W1"/>
<dbReference type="InterPro" id="IPR001054">
    <property type="entry name" value="A/G_cyclase"/>
</dbReference>
<dbReference type="PANTHER" id="PTHR43081:SF11">
    <property type="entry name" value="BLR2264 PROTEIN"/>
    <property type="match status" value="1"/>
</dbReference>
<sequence>MNTRNADVSNILLDRVSSWLKTAALSGENLEYIVSGFCERLASAGLPLLRVHLSFSMLHPLYDALGFTWMRGQGVTVEGFRASGEDSEPSRFLLSPYYYLLSNSLDHLRRRIDHKAPSEFPIFDDLKEAGATDYLAFVQSFGESPGQGMVGSWSTDAPGGFSDNVIEALLKIQNSLAVAAKMAVLGKLADNMLMTYLGGNAGRRVLSGQIRRGDGETIRAALVMADMRQSTVLAEKEGRQAYIDTLNQFFDAIATPFNRNGGEILSFIGDGFLAVYPCGRHREPSQVAAQAAMSAVRHATMRMGELNAKRRKDGLADIRYGIGLHVGNVMFGNVGLRDRLTFSAFGSAVNEVQRLQGLTKKYSKPIVASQTFATYCGGEWTTLGEEKLRGVRQKLTVLLPGQTNLKLDRAEALDGEGRDGRSEAEQVMLLYRDARSTPGSDRRTTIPMIARGLN</sequence>
<dbReference type="GO" id="GO:0004016">
    <property type="term" value="F:adenylate cyclase activity"/>
    <property type="evidence" value="ECO:0007669"/>
    <property type="project" value="UniProtKB-ARBA"/>
</dbReference>
<feature type="domain" description="Guanylate cyclase" evidence="1">
    <location>
        <begin position="221"/>
        <end position="356"/>
    </location>
</feature>
<evidence type="ECO:0000313" key="3">
    <source>
        <dbReference type="Proteomes" id="UP000219167"/>
    </source>
</evidence>
<accession>A0A285U0W1</accession>
<dbReference type="Gene3D" id="3.30.70.1230">
    <property type="entry name" value="Nucleotide cyclase"/>
    <property type="match status" value="1"/>
</dbReference>
<protein>
    <submittedName>
        <fullName evidence="2">Adenylate cyclase</fullName>
    </submittedName>
</protein>
<gene>
    <name evidence="2" type="ORF">SAMN05892877_101419</name>
</gene>
<dbReference type="Proteomes" id="UP000219167">
    <property type="component" value="Unassembled WGS sequence"/>
</dbReference>
<keyword evidence="3" id="KW-1185">Reference proteome</keyword>
<dbReference type="CDD" id="cd07302">
    <property type="entry name" value="CHD"/>
    <property type="match status" value="1"/>
</dbReference>
<dbReference type="GO" id="GO:0006171">
    <property type="term" value="P:cAMP biosynthetic process"/>
    <property type="evidence" value="ECO:0007669"/>
    <property type="project" value="TreeGrafter"/>
</dbReference>
<name>A0A285U0W1_9HYPH</name>
<dbReference type="Pfam" id="PF00211">
    <property type="entry name" value="Guanylate_cyc"/>
    <property type="match status" value="1"/>
</dbReference>
<dbReference type="PROSITE" id="PS50125">
    <property type="entry name" value="GUANYLATE_CYCLASE_2"/>
    <property type="match status" value="1"/>
</dbReference>
<dbReference type="SUPFAM" id="SSF55073">
    <property type="entry name" value="Nucleotide cyclase"/>
    <property type="match status" value="1"/>
</dbReference>
<dbReference type="SMART" id="SM00044">
    <property type="entry name" value="CYCc"/>
    <property type="match status" value="1"/>
</dbReference>
<dbReference type="InterPro" id="IPR029787">
    <property type="entry name" value="Nucleotide_cyclase"/>
</dbReference>
<evidence type="ECO:0000313" key="2">
    <source>
        <dbReference type="EMBL" id="SOC35564.1"/>
    </source>
</evidence>
<dbReference type="PANTHER" id="PTHR43081">
    <property type="entry name" value="ADENYLATE CYCLASE, TERMINAL-DIFFERENTIATION SPECIFIC-RELATED"/>
    <property type="match status" value="1"/>
</dbReference>
<dbReference type="RefSeq" id="WP_097135933.1">
    <property type="nucleotide sequence ID" value="NZ_OBQD01000001.1"/>
</dbReference>
<dbReference type="EMBL" id="OBQD01000001">
    <property type="protein sequence ID" value="SOC35564.1"/>
    <property type="molecule type" value="Genomic_DNA"/>
</dbReference>
<reference evidence="2 3" key="1">
    <citation type="submission" date="2017-08" db="EMBL/GenBank/DDBJ databases">
        <authorList>
            <person name="de Groot N.N."/>
        </authorList>
    </citation>
    <scope>NUCLEOTIDE SEQUENCE [LARGE SCALE GENOMIC DNA]</scope>
    <source>
        <strain evidence="2 3">JC85</strain>
    </source>
</reference>
<dbReference type="OrthoDB" id="4565346at2"/>
<proteinExistence type="predicted"/>
<dbReference type="InterPro" id="IPR050697">
    <property type="entry name" value="Adenylyl/Guanylyl_Cyclase_3/4"/>
</dbReference>